<dbReference type="SUPFAM" id="SSF63380">
    <property type="entry name" value="Riboflavin synthase domain-like"/>
    <property type="match status" value="2"/>
</dbReference>
<dbReference type="GO" id="GO:0009231">
    <property type="term" value="P:riboflavin biosynthetic process"/>
    <property type="evidence" value="ECO:0007669"/>
    <property type="project" value="UniProtKB-KW"/>
</dbReference>
<gene>
    <name evidence="12" type="ORF">A3G33_08625</name>
</gene>
<comment type="catalytic activity">
    <reaction evidence="1">
        <text>2 6,7-dimethyl-8-(1-D-ribityl)lumazine + H(+) = 5-amino-6-(D-ribitylamino)uracil + riboflavin</text>
        <dbReference type="Rhea" id="RHEA:20772"/>
        <dbReference type="ChEBI" id="CHEBI:15378"/>
        <dbReference type="ChEBI" id="CHEBI:15934"/>
        <dbReference type="ChEBI" id="CHEBI:57986"/>
        <dbReference type="ChEBI" id="CHEBI:58201"/>
        <dbReference type="EC" id="2.5.1.9"/>
    </reaction>
</comment>
<organism evidence="12 13">
    <name type="scientific">Candidatus Danuiimicrobium aquiferis</name>
    <dbReference type="NCBI Taxonomy" id="1801832"/>
    <lineage>
        <taxon>Bacteria</taxon>
        <taxon>Pseudomonadati</taxon>
        <taxon>Candidatus Omnitrophota</taxon>
        <taxon>Candidatus Danuiimicrobium</taxon>
    </lineage>
</organism>
<dbReference type="NCBIfam" id="NF006767">
    <property type="entry name" value="PRK09289.1"/>
    <property type="match status" value="1"/>
</dbReference>
<keyword evidence="6" id="KW-0686">Riboflavin biosynthesis</keyword>
<evidence type="ECO:0000256" key="2">
    <source>
        <dbReference type="ARBA" id="ARBA00002803"/>
    </source>
</evidence>
<keyword evidence="8" id="KW-0677">Repeat</keyword>
<evidence type="ECO:0000256" key="6">
    <source>
        <dbReference type="ARBA" id="ARBA00022619"/>
    </source>
</evidence>
<dbReference type="AlphaFoldDB" id="A0A1G1KXA3"/>
<evidence type="ECO:0000256" key="5">
    <source>
        <dbReference type="ARBA" id="ARBA00013950"/>
    </source>
</evidence>
<dbReference type="EC" id="2.5.1.9" evidence="4 9"/>
<protein>
    <recommendedName>
        <fullName evidence="5 9">Riboflavin synthase</fullName>
        <ecNumber evidence="4 9">2.5.1.9</ecNumber>
    </recommendedName>
</protein>
<dbReference type="InterPro" id="IPR017938">
    <property type="entry name" value="Riboflavin_synthase-like_b-brl"/>
</dbReference>
<evidence type="ECO:0000313" key="13">
    <source>
        <dbReference type="Proteomes" id="UP000178187"/>
    </source>
</evidence>
<comment type="pathway">
    <text evidence="3">Cofactor biosynthesis; riboflavin biosynthesis; riboflavin from 2-hydroxy-3-oxobutyl phosphate and 5-amino-6-(D-ribitylamino)uracil: step 2/2.</text>
</comment>
<comment type="caution">
    <text evidence="12">The sequence shown here is derived from an EMBL/GenBank/DDBJ whole genome shotgun (WGS) entry which is preliminary data.</text>
</comment>
<dbReference type="PROSITE" id="PS51177">
    <property type="entry name" value="LUMAZINE_BIND"/>
    <property type="match status" value="2"/>
</dbReference>
<accession>A0A1G1KXA3</accession>
<dbReference type="Proteomes" id="UP000178187">
    <property type="component" value="Unassembled WGS sequence"/>
</dbReference>
<evidence type="ECO:0000313" key="12">
    <source>
        <dbReference type="EMBL" id="OGW97229.1"/>
    </source>
</evidence>
<dbReference type="Gene3D" id="2.40.30.20">
    <property type="match status" value="2"/>
</dbReference>
<dbReference type="PIRSF" id="PIRSF000498">
    <property type="entry name" value="Riboflavin_syn_A"/>
    <property type="match status" value="1"/>
</dbReference>
<evidence type="ECO:0000256" key="1">
    <source>
        <dbReference type="ARBA" id="ARBA00000968"/>
    </source>
</evidence>
<dbReference type="GO" id="GO:0004746">
    <property type="term" value="F:riboflavin synthase activity"/>
    <property type="evidence" value="ECO:0007669"/>
    <property type="project" value="UniProtKB-UniRule"/>
</dbReference>
<comment type="function">
    <text evidence="2">Catalyzes the dismutation of two molecules of 6,7-dimethyl-8-ribityllumazine, resulting in the formation of riboflavin and 5-amino-6-(D-ribitylamino)uracil.</text>
</comment>
<dbReference type="Pfam" id="PF00677">
    <property type="entry name" value="Lum_binding"/>
    <property type="match status" value="2"/>
</dbReference>
<evidence type="ECO:0000256" key="3">
    <source>
        <dbReference type="ARBA" id="ARBA00004887"/>
    </source>
</evidence>
<name>A0A1G1KXA3_9BACT</name>
<feature type="domain" description="Lumazine-binding" evidence="11">
    <location>
        <begin position="98"/>
        <end position="193"/>
    </location>
</feature>
<dbReference type="PANTHER" id="PTHR21098">
    <property type="entry name" value="RIBOFLAVIN SYNTHASE ALPHA CHAIN"/>
    <property type="match status" value="1"/>
</dbReference>
<dbReference type="PANTHER" id="PTHR21098:SF12">
    <property type="entry name" value="RIBOFLAVIN SYNTHASE"/>
    <property type="match status" value="1"/>
</dbReference>
<feature type="domain" description="Lumazine-binding" evidence="11">
    <location>
        <begin position="1"/>
        <end position="97"/>
    </location>
</feature>
<feature type="repeat" description="Lumazine-binding" evidence="10">
    <location>
        <begin position="98"/>
        <end position="193"/>
    </location>
</feature>
<reference evidence="12 13" key="1">
    <citation type="journal article" date="2016" name="Nat. Commun.">
        <title>Thousands of microbial genomes shed light on interconnected biogeochemical processes in an aquifer system.</title>
        <authorList>
            <person name="Anantharaman K."/>
            <person name="Brown C.T."/>
            <person name="Hug L.A."/>
            <person name="Sharon I."/>
            <person name="Castelle C.J."/>
            <person name="Probst A.J."/>
            <person name="Thomas B.C."/>
            <person name="Singh A."/>
            <person name="Wilkins M.J."/>
            <person name="Karaoz U."/>
            <person name="Brodie E.L."/>
            <person name="Williams K.H."/>
            <person name="Hubbard S.S."/>
            <person name="Banfield J.F."/>
        </authorList>
    </citation>
    <scope>NUCLEOTIDE SEQUENCE [LARGE SCALE GENOMIC DNA]</scope>
</reference>
<evidence type="ECO:0000259" key="11">
    <source>
        <dbReference type="PROSITE" id="PS51177"/>
    </source>
</evidence>
<evidence type="ECO:0000256" key="4">
    <source>
        <dbReference type="ARBA" id="ARBA00012827"/>
    </source>
</evidence>
<sequence length="199" mass="21949">MFSGIIEKSGTLVKKVQEKNALSLTIRTSVWDKPLKRGESICMNGVCLTVVRIPNKNEFVVQVVPETIAQTTVGDLKIRDKINLERSLMWGERIGGHFVLGHVDGVGRVVTRTRGKSYVLTIEVPPPVIQHFVPKGSVAVDGISLTIQKLFPNSITIAIIPHTAKVTTLGKRKKGDRVNLEADVIAKHLARWVQNTKNS</sequence>
<dbReference type="InterPro" id="IPR023366">
    <property type="entry name" value="ATP_synth_asu-like_sf"/>
</dbReference>
<dbReference type="EMBL" id="MHFR01000043">
    <property type="protein sequence ID" value="OGW97229.1"/>
    <property type="molecule type" value="Genomic_DNA"/>
</dbReference>
<keyword evidence="7" id="KW-0808">Transferase</keyword>
<feature type="repeat" description="Lumazine-binding" evidence="10">
    <location>
        <begin position="1"/>
        <end position="97"/>
    </location>
</feature>
<dbReference type="NCBIfam" id="TIGR00187">
    <property type="entry name" value="ribE"/>
    <property type="match status" value="1"/>
</dbReference>
<evidence type="ECO:0000256" key="7">
    <source>
        <dbReference type="ARBA" id="ARBA00022679"/>
    </source>
</evidence>
<evidence type="ECO:0000256" key="9">
    <source>
        <dbReference type="NCBIfam" id="TIGR00187"/>
    </source>
</evidence>
<evidence type="ECO:0000256" key="8">
    <source>
        <dbReference type="ARBA" id="ARBA00022737"/>
    </source>
</evidence>
<dbReference type="InterPro" id="IPR026017">
    <property type="entry name" value="Lumazine-bd_dom"/>
</dbReference>
<proteinExistence type="predicted"/>
<dbReference type="CDD" id="cd00402">
    <property type="entry name" value="Riboflavin_synthase_like"/>
    <property type="match status" value="1"/>
</dbReference>
<dbReference type="InterPro" id="IPR001783">
    <property type="entry name" value="Lumazine-bd"/>
</dbReference>
<evidence type="ECO:0000256" key="10">
    <source>
        <dbReference type="PROSITE-ProRule" id="PRU00524"/>
    </source>
</evidence>